<dbReference type="Gene3D" id="3.10.180.10">
    <property type="entry name" value="2,3-Dihydroxybiphenyl 1,2-Dioxygenase, domain 1"/>
    <property type="match status" value="1"/>
</dbReference>
<dbReference type="PANTHER" id="PTHR35908:SF1">
    <property type="entry name" value="CONSERVED PROTEIN"/>
    <property type="match status" value="1"/>
</dbReference>
<reference evidence="2" key="1">
    <citation type="journal article" date="2014" name="Int. J. Syst. Evol. Microbiol.">
        <title>Complete genome sequence of Corynebacterium casei LMG S-19264T (=DSM 44701T), isolated from a smear-ripened cheese.</title>
        <authorList>
            <consortium name="US DOE Joint Genome Institute (JGI-PGF)"/>
            <person name="Walter F."/>
            <person name="Albersmeier A."/>
            <person name="Kalinowski J."/>
            <person name="Ruckert C."/>
        </authorList>
    </citation>
    <scope>NUCLEOTIDE SEQUENCE</scope>
    <source>
        <strain evidence="2">CGMCC 4.7430</strain>
    </source>
</reference>
<comment type="caution">
    <text evidence="2">The sequence shown here is derived from an EMBL/GenBank/DDBJ whole genome shotgun (WGS) entry which is preliminary data.</text>
</comment>
<dbReference type="CDD" id="cd06587">
    <property type="entry name" value="VOC"/>
    <property type="match status" value="1"/>
</dbReference>
<sequence>MTTTKANLIAFTIDCAEPRKLAAFYHQVTGFDIQYAEDEYAAVSDGTTSIYFGRVPERKPVVWPSPDKQFHLDFRVPDVARAVEEYLAIGATKPEFQPGVTEEGTRWIVLQDPEGHLLCVCPETPDSGS</sequence>
<evidence type="ECO:0000313" key="3">
    <source>
        <dbReference type="Proteomes" id="UP000660745"/>
    </source>
</evidence>
<dbReference type="InterPro" id="IPR041581">
    <property type="entry name" value="Glyoxalase_6"/>
</dbReference>
<dbReference type="Pfam" id="PF18029">
    <property type="entry name" value="Glyoxalase_6"/>
    <property type="match status" value="1"/>
</dbReference>
<dbReference type="PROSITE" id="PS51819">
    <property type="entry name" value="VOC"/>
    <property type="match status" value="1"/>
</dbReference>
<reference evidence="2" key="2">
    <citation type="submission" date="2020-09" db="EMBL/GenBank/DDBJ databases">
        <authorList>
            <person name="Sun Q."/>
            <person name="Zhou Y."/>
        </authorList>
    </citation>
    <scope>NUCLEOTIDE SEQUENCE</scope>
    <source>
        <strain evidence="2">CGMCC 4.7430</strain>
    </source>
</reference>
<dbReference type="InterPro" id="IPR029068">
    <property type="entry name" value="Glyas_Bleomycin-R_OHBP_Dase"/>
</dbReference>
<name>A0A918E252_9ACTN</name>
<organism evidence="2 3">
    <name type="scientific">Nonomuraea glycinis</name>
    <dbReference type="NCBI Taxonomy" id="2047744"/>
    <lineage>
        <taxon>Bacteria</taxon>
        <taxon>Bacillati</taxon>
        <taxon>Actinomycetota</taxon>
        <taxon>Actinomycetes</taxon>
        <taxon>Streptosporangiales</taxon>
        <taxon>Streptosporangiaceae</taxon>
        <taxon>Nonomuraea</taxon>
    </lineage>
</organism>
<protein>
    <submittedName>
        <fullName evidence="2">Glyoxalase</fullName>
    </submittedName>
</protein>
<dbReference type="SUPFAM" id="SSF54593">
    <property type="entry name" value="Glyoxalase/Bleomycin resistance protein/Dihydroxybiphenyl dioxygenase"/>
    <property type="match status" value="1"/>
</dbReference>
<dbReference type="InterPro" id="IPR037523">
    <property type="entry name" value="VOC_core"/>
</dbReference>
<proteinExistence type="predicted"/>
<accession>A0A918E252</accession>
<dbReference type="AlphaFoldDB" id="A0A918E252"/>
<dbReference type="RefSeq" id="WP_189136702.1">
    <property type="nucleotide sequence ID" value="NZ_BMNK01000001.1"/>
</dbReference>
<evidence type="ECO:0000313" key="2">
    <source>
        <dbReference type="EMBL" id="GGP01231.1"/>
    </source>
</evidence>
<dbReference type="PANTHER" id="PTHR35908">
    <property type="entry name" value="HYPOTHETICAL FUSION PROTEIN"/>
    <property type="match status" value="1"/>
</dbReference>
<feature type="domain" description="VOC" evidence="1">
    <location>
        <begin position="5"/>
        <end position="123"/>
    </location>
</feature>
<gene>
    <name evidence="2" type="ORF">GCM10012278_03920</name>
</gene>
<dbReference type="Proteomes" id="UP000660745">
    <property type="component" value="Unassembled WGS sequence"/>
</dbReference>
<evidence type="ECO:0000259" key="1">
    <source>
        <dbReference type="PROSITE" id="PS51819"/>
    </source>
</evidence>
<dbReference type="EMBL" id="BMNK01000001">
    <property type="protein sequence ID" value="GGP01231.1"/>
    <property type="molecule type" value="Genomic_DNA"/>
</dbReference>
<keyword evidence="3" id="KW-1185">Reference proteome</keyword>